<feature type="compositionally biased region" description="Low complexity" evidence="13">
    <location>
        <begin position="343"/>
        <end position="359"/>
    </location>
</feature>
<evidence type="ECO:0000256" key="9">
    <source>
        <dbReference type="ARBA" id="ARBA00022723"/>
    </source>
</evidence>
<evidence type="ECO:0000256" key="6">
    <source>
        <dbReference type="ARBA" id="ARBA00022603"/>
    </source>
</evidence>
<keyword evidence="12" id="KW-1015">Disulfide bond</keyword>
<dbReference type="NCBIfam" id="NF011034">
    <property type="entry name" value="PRK14464.1"/>
    <property type="match status" value="1"/>
</dbReference>
<dbReference type="GO" id="GO:0046872">
    <property type="term" value="F:metal ion binding"/>
    <property type="evidence" value="ECO:0007669"/>
    <property type="project" value="UniProtKB-KW"/>
</dbReference>
<organism evidence="15 16">
    <name type="scientific">Azospira oryzae (strain ATCC BAA-33 / DSM 13638 / PS)</name>
    <name type="common">Dechlorosoma suillum</name>
    <dbReference type="NCBI Taxonomy" id="640081"/>
    <lineage>
        <taxon>Bacteria</taxon>
        <taxon>Pseudomonadati</taxon>
        <taxon>Pseudomonadota</taxon>
        <taxon>Betaproteobacteria</taxon>
        <taxon>Rhodocyclales</taxon>
        <taxon>Rhodocyclaceae</taxon>
        <taxon>Azospira</taxon>
    </lineage>
</organism>
<keyword evidence="11" id="KW-0411">Iron-sulfur</keyword>
<feature type="region of interest" description="Disordered" evidence="13">
    <location>
        <begin position="338"/>
        <end position="378"/>
    </location>
</feature>
<dbReference type="InterPro" id="IPR013785">
    <property type="entry name" value="Aldolase_TIM"/>
</dbReference>
<evidence type="ECO:0000313" key="15">
    <source>
        <dbReference type="EMBL" id="AEV26283.1"/>
    </source>
</evidence>
<name>G8QHD8_AZOOP</name>
<keyword evidence="4" id="KW-0004">4Fe-4S</keyword>
<dbReference type="GO" id="GO:0008173">
    <property type="term" value="F:RNA methyltransferase activity"/>
    <property type="evidence" value="ECO:0007669"/>
    <property type="project" value="InterPro"/>
</dbReference>
<keyword evidence="6" id="KW-0489">Methyltransferase</keyword>
<keyword evidence="9" id="KW-0479">Metal-binding</keyword>
<dbReference type="eggNOG" id="COG0820">
    <property type="taxonomic scope" value="Bacteria"/>
</dbReference>
<dbReference type="GO" id="GO:0070475">
    <property type="term" value="P:rRNA base methylation"/>
    <property type="evidence" value="ECO:0007669"/>
    <property type="project" value="TreeGrafter"/>
</dbReference>
<keyword evidence="5" id="KW-0963">Cytoplasm</keyword>
<dbReference type="GO" id="GO:0051539">
    <property type="term" value="F:4 iron, 4 sulfur cluster binding"/>
    <property type="evidence" value="ECO:0007669"/>
    <property type="project" value="UniProtKB-KW"/>
</dbReference>
<feature type="region of interest" description="Disordered" evidence="13">
    <location>
        <begin position="387"/>
        <end position="406"/>
    </location>
</feature>
<dbReference type="KEGG" id="dsu:Dsui_1908"/>
<dbReference type="GO" id="GO:0005737">
    <property type="term" value="C:cytoplasm"/>
    <property type="evidence" value="ECO:0007669"/>
    <property type="project" value="UniProtKB-SubCell"/>
</dbReference>
<gene>
    <name evidence="15" type="ordered locus">Dsui_1908</name>
</gene>
<feature type="compositionally biased region" description="Low complexity" evidence="13">
    <location>
        <begin position="387"/>
        <end position="399"/>
    </location>
</feature>
<evidence type="ECO:0000256" key="11">
    <source>
        <dbReference type="ARBA" id="ARBA00023014"/>
    </source>
</evidence>
<evidence type="ECO:0000256" key="5">
    <source>
        <dbReference type="ARBA" id="ARBA00022490"/>
    </source>
</evidence>
<evidence type="ECO:0000256" key="2">
    <source>
        <dbReference type="ARBA" id="ARBA00004496"/>
    </source>
</evidence>
<dbReference type="Pfam" id="PF04055">
    <property type="entry name" value="Radical_SAM"/>
    <property type="match status" value="1"/>
</dbReference>
<comment type="similarity">
    <text evidence="3">Belongs to the radical SAM superfamily. RlmN family.</text>
</comment>
<dbReference type="STRING" id="640081.Dsui_1908"/>
<proteinExistence type="inferred from homology"/>
<dbReference type="Proteomes" id="UP000005633">
    <property type="component" value="Chromosome"/>
</dbReference>
<dbReference type="PROSITE" id="PS51918">
    <property type="entry name" value="RADICAL_SAM"/>
    <property type="match status" value="1"/>
</dbReference>
<comment type="subcellular location">
    <subcellularLocation>
        <location evidence="2">Cytoplasm</location>
    </subcellularLocation>
</comment>
<dbReference type="SFLD" id="SFLDF00275">
    <property type="entry name" value="adenosine_C2_methyltransferase"/>
    <property type="match status" value="1"/>
</dbReference>
<evidence type="ECO:0000256" key="4">
    <source>
        <dbReference type="ARBA" id="ARBA00022485"/>
    </source>
</evidence>
<dbReference type="OrthoDB" id="9793973at2"/>
<evidence type="ECO:0000256" key="1">
    <source>
        <dbReference type="ARBA" id="ARBA00001966"/>
    </source>
</evidence>
<accession>G8QHD8</accession>
<dbReference type="EMBL" id="CP003153">
    <property type="protein sequence ID" value="AEV26283.1"/>
    <property type="molecule type" value="Genomic_DNA"/>
</dbReference>
<protein>
    <submittedName>
        <fullName evidence="15">Putative Fe-S-cluster redox enzyme</fullName>
    </submittedName>
</protein>
<keyword evidence="10" id="KW-0408">Iron</keyword>
<reference evidence="15 16" key="1">
    <citation type="journal article" date="2012" name="J. Bacteriol.">
        <title>Complete genome sequence of the anaerobic perchlorate-reducing bacterium Azospira suillum strain PS.</title>
        <authorList>
            <person name="Byrne-Bailey K.G."/>
            <person name="Coates J.D."/>
        </authorList>
    </citation>
    <scope>NUCLEOTIDE SEQUENCE [LARGE SCALE GENOMIC DNA]</scope>
    <source>
        <strain evidence="16">ATCC BAA-33 / DSM 13638 / PS</strain>
    </source>
</reference>
<dbReference type="PANTHER" id="PTHR30544">
    <property type="entry name" value="23S RRNA METHYLTRANSFERASE"/>
    <property type="match status" value="1"/>
</dbReference>
<evidence type="ECO:0000256" key="12">
    <source>
        <dbReference type="ARBA" id="ARBA00023157"/>
    </source>
</evidence>
<keyword evidence="7" id="KW-0808">Transferase</keyword>
<evidence type="ECO:0000256" key="13">
    <source>
        <dbReference type="SAM" id="MobiDB-lite"/>
    </source>
</evidence>
<sequence length="443" mass="48754">MQLEHIRQRLAALGAKTCHEDRVLRAWLQAQPLDAGARRRQAQDYLPKAIREELPALAADLEALARVHSEHPGADGSARLLVRLGDGQAVESVLLPRDGVCVSTQVGCAVGCTFCMTGRDGLLRQLSSGEIVAQVVLARARRPVKKVVFMGMGEPAHNLDNVLAAIDLLGSAGGIGHKNLVFSTVGDRRVFERLPQQAVKPALALSLHTSRAELRAQLLPKAPRLTPEELVELGEEYARSTGYPIQYQWTLLDGVNDSEAEMDGIVRLLSGKYAIMNLIPFNAVGGEDEAGEGAFRRPVWERARYLARYLHQRRILTKLRNSAGQDIDGGCGQLRARSLAEDPSSPQAAAAPQAISGPAPRRRQPRPRSRRRRLPHTHWSHPCCANSCSPSSSSAAWPTARRRRKPRWKWWPPNSASLKRRRATWCSLPPTWCPTCWASATAG</sequence>
<dbReference type="SFLD" id="SFLDG01062">
    <property type="entry name" value="methyltransferase_(Class_A)"/>
    <property type="match status" value="1"/>
</dbReference>
<dbReference type="SUPFAM" id="SSF102114">
    <property type="entry name" value="Radical SAM enzymes"/>
    <property type="match status" value="1"/>
</dbReference>
<evidence type="ECO:0000256" key="10">
    <source>
        <dbReference type="ARBA" id="ARBA00023004"/>
    </source>
</evidence>
<dbReference type="GO" id="GO:0030488">
    <property type="term" value="P:tRNA methylation"/>
    <property type="evidence" value="ECO:0007669"/>
    <property type="project" value="TreeGrafter"/>
</dbReference>
<dbReference type="PANTHER" id="PTHR30544:SF5">
    <property type="entry name" value="RADICAL SAM CORE DOMAIN-CONTAINING PROTEIN"/>
    <property type="match status" value="1"/>
</dbReference>
<evidence type="ECO:0000259" key="14">
    <source>
        <dbReference type="PROSITE" id="PS51918"/>
    </source>
</evidence>
<dbReference type="SFLD" id="SFLDS00029">
    <property type="entry name" value="Radical_SAM"/>
    <property type="match status" value="1"/>
</dbReference>
<dbReference type="AlphaFoldDB" id="G8QHD8"/>
<dbReference type="InterPro" id="IPR058240">
    <property type="entry name" value="rSAM_sf"/>
</dbReference>
<dbReference type="InterPro" id="IPR007197">
    <property type="entry name" value="rSAM"/>
</dbReference>
<dbReference type="InterPro" id="IPR040072">
    <property type="entry name" value="Methyltransferase_A"/>
</dbReference>
<keyword evidence="8" id="KW-0949">S-adenosyl-L-methionine</keyword>
<evidence type="ECO:0000256" key="3">
    <source>
        <dbReference type="ARBA" id="ARBA00007544"/>
    </source>
</evidence>
<comment type="cofactor">
    <cofactor evidence="1">
        <name>[4Fe-4S] cluster</name>
        <dbReference type="ChEBI" id="CHEBI:49883"/>
    </cofactor>
</comment>
<dbReference type="HOGENOM" id="CLU_029101_3_3_4"/>
<evidence type="ECO:0000256" key="8">
    <source>
        <dbReference type="ARBA" id="ARBA00022691"/>
    </source>
</evidence>
<feature type="domain" description="Radical SAM core" evidence="14">
    <location>
        <begin position="94"/>
        <end position="326"/>
    </location>
</feature>
<feature type="compositionally biased region" description="Basic residues" evidence="13">
    <location>
        <begin position="360"/>
        <end position="378"/>
    </location>
</feature>
<evidence type="ECO:0000256" key="7">
    <source>
        <dbReference type="ARBA" id="ARBA00022679"/>
    </source>
</evidence>
<dbReference type="InterPro" id="IPR004383">
    <property type="entry name" value="rRNA_lsu_MTrfase_RlmN/Cfr"/>
</dbReference>
<dbReference type="Gene3D" id="3.20.20.70">
    <property type="entry name" value="Aldolase class I"/>
    <property type="match status" value="1"/>
</dbReference>
<evidence type="ECO:0000313" key="16">
    <source>
        <dbReference type="Proteomes" id="UP000005633"/>
    </source>
</evidence>